<dbReference type="KEGG" id="gfl:GRFL_0589"/>
<sequence length="899" mass="102554">MKNTVYFFLAFLFITNGLLAQDKPTYWDNIKERESTLGISEGFSEFKTREFTLKLVNASQTVAGLYPNSNPDFDFTPGERIDIRDKDSIYYLGDLNFRIKTEQGDWQSFSTATERKQVEKLSVSGNQLAAADLTNTLPDSNPLKIKRFYEEKDGDLVLRFQITNPTQNSVEIGALGAPMAFNNILEGKTLDQTHADNVFFDPYIGQDAGYLEVKHLTGEGEVLLVLPEENMPFEAYRPLLDDPSRRSIVFEGVHEWMALSKAYTENEWKDVPQWNQASAVVLDPGQTINFALKFVLAPSIGGIQNTLLQESRPVAVGVPGYVLPNDVEAQLFLKHHSEISNMQVFPTGALNVSGPEKNEKGFFKYTISGKKWGRARLLITYQDGLTQSINYKIIKPESDVVSDFGHFLLTEQWFDEPDSIFGRTNSVISYDYELKRQVKQDSRAWIAGLSDEGGAGSWLGAMMKQFIQPEKSEIEKLQKFIDETLWGGIQYQEGDKKYGVRKSIFYYEPEQMPEGTYSDSINYKTWAAWNKKGADDPGRSYNYPHVAAAYWTMYRLSRYHEKLVETHDWKWFLENAYHTAMAMTELAPWYAEFGQMEGTVFLYILQDLKNEGMLDMASALESEMKKRADHWKSLNYPFGSEMPWDSTGQEEVFMWSDYFGYDQKAEVTLNAILAYMPTMPHWAYNGNARRYWDFLYGGKLSRIERQIHHYGSGLNAIPVLKKYRETPDDFYLLKVGYGGLLGAISNITQDGFGPAAFHSFPSTLEIDYLSGDYGSGFFGYAVNSATYIVENDDFGWLAFGGNIEDQANAIEVSITTAAKNKVFLQPESLWIELAAGKIASFRYLKDSGKVSVELESKDIYTPYAYVKVSEGWQMDFPKERGYYKIPLKEKPLEMEITRE</sequence>
<evidence type="ECO:0000313" key="2">
    <source>
        <dbReference type="Proteomes" id="UP000186230"/>
    </source>
</evidence>
<dbReference type="RefSeq" id="WP_083643202.1">
    <property type="nucleotide sequence ID" value="NZ_AMRU01000003.1"/>
</dbReference>
<dbReference type="Proteomes" id="UP000186230">
    <property type="component" value="Chromosome"/>
</dbReference>
<dbReference type="AlphaFoldDB" id="A0A1L7I2A0"/>
<dbReference type="InterPro" id="IPR043750">
    <property type="entry name" value="DUF5695"/>
</dbReference>
<gene>
    <name evidence="1" type="ORF">GRFL_0589</name>
</gene>
<proteinExistence type="predicted"/>
<dbReference type="EMBL" id="CP016359">
    <property type="protein sequence ID" value="APU67313.1"/>
    <property type="molecule type" value="Genomic_DNA"/>
</dbReference>
<keyword evidence="2" id="KW-1185">Reference proteome</keyword>
<accession>A0A1L7I2A0</accession>
<reference evidence="1 2" key="1">
    <citation type="submission" date="2016-07" db="EMBL/GenBank/DDBJ databases">
        <title>Multi-omics approach to identify versatile polysaccharide utilization systems of a marine flavobacterium Gramella flava.</title>
        <authorList>
            <person name="Tang K."/>
        </authorList>
    </citation>
    <scope>NUCLEOTIDE SEQUENCE [LARGE SCALE GENOMIC DNA]</scope>
    <source>
        <strain evidence="1 2">JLT2011</strain>
    </source>
</reference>
<protein>
    <submittedName>
        <fullName evidence="1">Uncharacterized protein</fullName>
    </submittedName>
</protein>
<dbReference type="Pfam" id="PF18951">
    <property type="entry name" value="DUF5695"/>
    <property type="match status" value="1"/>
</dbReference>
<name>A0A1L7I2A0_9FLAO</name>
<dbReference type="STRING" id="1229726.GRFL_0589"/>
<evidence type="ECO:0000313" key="1">
    <source>
        <dbReference type="EMBL" id="APU67313.1"/>
    </source>
</evidence>
<dbReference type="OrthoDB" id="2479977at2"/>
<organism evidence="1 2">
    <name type="scientific">Christiangramia flava JLT2011</name>
    <dbReference type="NCBI Taxonomy" id="1229726"/>
    <lineage>
        <taxon>Bacteria</taxon>
        <taxon>Pseudomonadati</taxon>
        <taxon>Bacteroidota</taxon>
        <taxon>Flavobacteriia</taxon>
        <taxon>Flavobacteriales</taxon>
        <taxon>Flavobacteriaceae</taxon>
        <taxon>Christiangramia</taxon>
    </lineage>
</organism>